<evidence type="ECO:0000259" key="8">
    <source>
        <dbReference type="Pfam" id="PF03167"/>
    </source>
</evidence>
<dbReference type="GO" id="GO:0017065">
    <property type="term" value="F:single-strand selective uracil DNA N-glycosylase activity"/>
    <property type="evidence" value="ECO:0007669"/>
    <property type="project" value="InterPro"/>
</dbReference>
<dbReference type="Gene3D" id="3.40.470.10">
    <property type="entry name" value="Uracil-DNA glycosylase-like domain"/>
    <property type="match status" value="1"/>
</dbReference>
<evidence type="ECO:0000313" key="9">
    <source>
        <dbReference type="EMBL" id="KAF0750457.1"/>
    </source>
</evidence>
<keyword evidence="5" id="KW-0238">DNA-binding</keyword>
<dbReference type="PANTHER" id="PTHR13235">
    <property type="entry name" value="SINGLE-STRAND SELECTIVE MONOFUNCTIONAL URACIL DNA GLYCOSYLASE"/>
    <property type="match status" value="1"/>
</dbReference>
<evidence type="ECO:0000256" key="2">
    <source>
        <dbReference type="ARBA" id="ARBA00007889"/>
    </source>
</evidence>
<evidence type="ECO:0000256" key="4">
    <source>
        <dbReference type="ARBA" id="ARBA00022801"/>
    </source>
</evidence>
<comment type="subcellular location">
    <subcellularLocation>
        <location evidence="1">Nucleus</location>
    </subcellularLocation>
</comment>
<dbReference type="OrthoDB" id="408702at2759"/>
<dbReference type="AlphaFoldDB" id="A0A6G0Y709"/>
<accession>A0A6G0Y709</accession>
<dbReference type="EMBL" id="VUJU01005711">
    <property type="protein sequence ID" value="KAF0750457.1"/>
    <property type="molecule type" value="Genomic_DNA"/>
</dbReference>
<dbReference type="InterPro" id="IPR036895">
    <property type="entry name" value="Uracil-DNA_glycosylase-like_sf"/>
</dbReference>
<evidence type="ECO:0000256" key="3">
    <source>
        <dbReference type="ARBA" id="ARBA00022763"/>
    </source>
</evidence>
<keyword evidence="6" id="KW-0234">DNA repair</keyword>
<dbReference type="GO" id="GO:0006284">
    <property type="term" value="P:base-excision repair"/>
    <property type="evidence" value="ECO:0007669"/>
    <property type="project" value="InterPro"/>
</dbReference>
<dbReference type="CDD" id="cd19374">
    <property type="entry name" value="UDG-F3_SMUG1-like"/>
    <property type="match status" value="1"/>
</dbReference>
<reference evidence="9 10" key="1">
    <citation type="submission" date="2019-08" db="EMBL/GenBank/DDBJ databases">
        <title>Whole genome of Aphis craccivora.</title>
        <authorList>
            <person name="Voronova N.V."/>
            <person name="Shulinski R.S."/>
            <person name="Bandarenka Y.V."/>
            <person name="Zhorov D.G."/>
            <person name="Warner D."/>
        </authorList>
    </citation>
    <scope>NUCLEOTIDE SEQUENCE [LARGE SCALE GENOMIC DNA]</scope>
    <source>
        <strain evidence="9">180601</strain>
        <tissue evidence="9">Whole Body</tissue>
    </source>
</reference>
<comment type="caution">
    <text evidence="9">The sequence shown here is derived from an EMBL/GenBank/DDBJ whole genome shotgun (WGS) entry which is preliminary data.</text>
</comment>
<dbReference type="Proteomes" id="UP000478052">
    <property type="component" value="Unassembled WGS sequence"/>
</dbReference>
<dbReference type="FunFam" id="3.40.470.10:FF:000005">
    <property type="entry name" value="Single-strand selective monofunctional uracil DNA glycosylase"/>
    <property type="match status" value="1"/>
</dbReference>
<feature type="domain" description="Uracil-DNA glycosylase-like" evidence="8">
    <location>
        <begin position="73"/>
        <end position="258"/>
    </location>
</feature>
<keyword evidence="4" id="KW-0378">Hydrolase</keyword>
<dbReference type="Pfam" id="PF03167">
    <property type="entry name" value="UDG"/>
    <property type="match status" value="1"/>
</dbReference>
<dbReference type="InterPro" id="IPR039134">
    <property type="entry name" value="SMUG1"/>
</dbReference>
<sequence length="268" mass="30725">IIFQLSMSVSIYFAQQNEPETDDLADSFINLENDLVSQLNNLNYGPNVEYIYSPLDYASNLHKAFLTKFLLTKKKVLFLGINPGPWGMCQTGIPFGEVNIVRDYLKVDGEVKTPTNYHPQRPVNGLNCHRSEVSGKRLWDLFVELSEGDPYKFFKDCFIYNYFPLALMNKNAKNITPGDLKSEFQKKLQEICDKSLSDIVTLLQTDTIVAIGKYAEKRSIEVVKKFKLNNIKVIQIPHPSPRSVGTAEKWKNETLNQLKSYDILQLFK</sequence>
<feature type="non-terminal residue" evidence="9">
    <location>
        <position position="1"/>
    </location>
</feature>
<comment type="similarity">
    <text evidence="2">Belongs to the uracil-DNA glycosylase (UDG) superfamily. SMUG1 family.</text>
</comment>
<dbReference type="GO" id="GO:0005634">
    <property type="term" value="C:nucleus"/>
    <property type="evidence" value="ECO:0007669"/>
    <property type="project" value="UniProtKB-SubCell"/>
</dbReference>
<evidence type="ECO:0000256" key="7">
    <source>
        <dbReference type="ARBA" id="ARBA00023242"/>
    </source>
</evidence>
<dbReference type="InterPro" id="IPR005122">
    <property type="entry name" value="Uracil-DNA_glycosylase-like"/>
</dbReference>
<evidence type="ECO:0000256" key="5">
    <source>
        <dbReference type="ARBA" id="ARBA00023125"/>
    </source>
</evidence>
<evidence type="ECO:0000256" key="6">
    <source>
        <dbReference type="ARBA" id="ARBA00023204"/>
    </source>
</evidence>
<evidence type="ECO:0000313" key="10">
    <source>
        <dbReference type="Proteomes" id="UP000478052"/>
    </source>
</evidence>
<gene>
    <name evidence="9" type="ORF">FWK35_00023236</name>
</gene>
<dbReference type="SUPFAM" id="SSF52141">
    <property type="entry name" value="Uracil-DNA glycosylase-like"/>
    <property type="match status" value="1"/>
</dbReference>
<name>A0A6G0Y709_APHCR</name>
<organism evidence="9 10">
    <name type="scientific">Aphis craccivora</name>
    <name type="common">Cowpea aphid</name>
    <dbReference type="NCBI Taxonomy" id="307492"/>
    <lineage>
        <taxon>Eukaryota</taxon>
        <taxon>Metazoa</taxon>
        <taxon>Ecdysozoa</taxon>
        <taxon>Arthropoda</taxon>
        <taxon>Hexapoda</taxon>
        <taxon>Insecta</taxon>
        <taxon>Pterygota</taxon>
        <taxon>Neoptera</taxon>
        <taxon>Paraneoptera</taxon>
        <taxon>Hemiptera</taxon>
        <taxon>Sternorrhyncha</taxon>
        <taxon>Aphidomorpha</taxon>
        <taxon>Aphidoidea</taxon>
        <taxon>Aphididae</taxon>
        <taxon>Aphidini</taxon>
        <taxon>Aphis</taxon>
        <taxon>Aphis</taxon>
    </lineage>
</organism>
<protein>
    <submittedName>
        <fullName evidence="9">Single-strand selective monofunctional uracil DNA glycosylase-like isoform X1</fullName>
    </submittedName>
</protein>
<dbReference type="GO" id="GO:0003677">
    <property type="term" value="F:DNA binding"/>
    <property type="evidence" value="ECO:0007669"/>
    <property type="project" value="UniProtKB-KW"/>
</dbReference>
<dbReference type="PANTHER" id="PTHR13235:SF2">
    <property type="entry name" value="SINGLE-STRAND SELECTIVE MONOFUNCTIONAL URACIL DNA GLYCOSYLASE"/>
    <property type="match status" value="1"/>
</dbReference>
<keyword evidence="10" id="KW-1185">Reference proteome</keyword>
<dbReference type="GO" id="GO:0000703">
    <property type="term" value="F:oxidized pyrimidine nucleobase lesion DNA N-glycosylase activity"/>
    <property type="evidence" value="ECO:0007669"/>
    <property type="project" value="TreeGrafter"/>
</dbReference>
<keyword evidence="7" id="KW-0539">Nucleus</keyword>
<keyword evidence="3" id="KW-0227">DNA damage</keyword>
<evidence type="ECO:0000256" key="1">
    <source>
        <dbReference type="ARBA" id="ARBA00004123"/>
    </source>
</evidence>
<proteinExistence type="inferred from homology"/>